<feature type="domain" description="URB1 C-terminal" evidence="3">
    <location>
        <begin position="1385"/>
        <end position="1564"/>
    </location>
</feature>
<dbReference type="FunCoup" id="A0A139WJU6">
    <property type="interactions" value="500"/>
</dbReference>
<dbReference type="Proteomes" id="UP000007266">
    <property type="component" value="Linkage group 4"/>
</dbReference>
<evidence type="ECO:0000313" key="4">
    <source>
        <dbReference type="EMBL" id="KYB28164.1"/>
    </source>
</evidence>
<dbReference type="eggNOG" id="KOG0061">
    <property type="taxonomic scope" value="Eukaryota"/>
</dbReference>
<proteinExistence type="predicted"/>
<evidence type="ECO:0000259" key="3">
    <source>
        <dbReference type="Pfam" id="PF16201"/>
    </source>
</evidence>
<dbReference type="eggNOG" id="KOG1791">
    <property type="taxonomic scope" value="Eukaryota"/>
</dbReference>
<dbReference type="InterPro" id="IPR039844">
    <property type="entry name" value="URB1"/>
</dbReference>
<feature type="region of interest" description="Disordered" evidence="1">
    <location>
        <begin position="1"/>
        <end position="29"/>
    </location>
</feature>
<dbReference type="PANTHER" id="PTHR13500">
    <property type="entry name" value="NUCLEOLAR PRERIBOSOMAL-ASSOCIATED PROTEIN 1"/>
    <property type="match status" value="1"/>
</dbReference>
<dbReference type="OMA" id="DICLPEM"/>
<dbReference type="STRING" id="7070.A0A139WJU6"/>
<evidence type="ECO:0000259" key="2">
    <source>
        <dbReference type="Pfam" id="PF11707"/>
    </source>
</evidence>
<dbReference type="InterPro" id="IPR021714">
    <property type="entry name" value="URB1_N"/>
</dbReference>
<evidence type="ECO:0000256" key="1">
    <source>
        <dbReference type="SAM" id="MobiDB-lite"/>
    </source>
</evidence>
<dbReference type="GO" id="GO:0005730">
    <property type="term" value="C:nucleolus"/>
    <property type="evidence" value="ECO:0000318"/>
    <property type="project" value="GO_Central"/>
</dbReference>
<dbReference type="GO" id="GO:0000463">
    <property type="term" value="P:maturation of LSU-rRNA from tricistronic rRNA transcript (SSU-rRNA, 5.8S rRNA, LSU-rRNA)"/>
    <property type="evidence" value="ECO:0000318"/>
    <property type="project" value="GO_Central"/>
</dbReference>
<dbReference type="GO" id="GO:0000466">
    <property type="term" value="P:maturation of 5.8S rRNA from tricistronic rRNA transcript (SSU-rRNA, 5.8S rRNA, LSU-rRNA)"/>
    <property type="evidence" value="ECO:0000318"/>
    <property type="project" value="GO_Central"/>
</dbReference>
<dbReference type="Pfam" id="PF11707">
    <property type="entry name" value="Npa1"/>
    <property type="match status" value="1"/>
</dbReference>
<organism evidence="4 5">
    <name type="scientific">Tribolium castaneum</name>
    <name type="common">Red flour beetle</name>
    <dbReference type="NCBI Taxonomy" id="7070"/>
    <lineage>
        <taxon>Eukaryota</taxon>
        <taxon>Metazoa</taxon>
        <taxon>Ecdysozoa</taxon>
        <taxon>Arthropoda</taxon>
        <taxon>Hexapoda</taxon>
        <taxon>Insecta</taxon>
        <taxon>Pterygota</taxon>
        <taxon>Neoptera</taxon>
        <taxon>Endopterygota</taxon>
        <taxon>Coleoptera</taxon>
        <taxon>Polyphaga</taxon>
        <taxon>Cucujiformia</taxon>
        <taxon>Tenebrionidae</taxon>
        <taxon>Tenebrionidae incertae sedis</taxon>
        <taxon>Tribolium</taxon>
    </lineage>
</organism>
<dbReference type="InParanoid" id="A0A139WJU6"/>
<reference evidence="4 5" key="2">
    <citation type="journal article" date="2010" name="Nucleic Acids Res.">
        <title>BeetleBase in 2010: revisions to provide comprehensive genomic information for Tribolium castaneum.</title>
        <authorList>
            <person name="Kim H.S."/>
            <person name="Murphy T."/>
            <person name="Xia J."/>
            <person name="Caragea D."/>
            <person name="Park Y."/>
            <person name="Beeman R.W."/>
            <person name="Lorenzen M.D."/>
            <person name="Butcher S."/>
            <person name="Manak J.R."/>
            <person name="Brown S.J."/>
        </authorList>
    </citation>
    <scope>GENOME REANNOTATION</scope>
    <source>
        <strain evidence="4 5">Georgia GA2</strain>
    </source>
</reference>
<gene>
    <name evidence="4" type="primary">AUGUSTUS-3.0.2_32939</name>
    <name evidence="4" type="ORF">TcasGA2_TC032939</name>
</gene>
<sequence>MEDDSELQNVPPEASKRATSPEETPPAKKVRLSLSGKDFRKLLQTGQTVQALQGFSKYVEDSKQDFIKGYLDAGGSALEILQLVEGESEVSPVLVFDVVNTILLQIGSKLPQFQSAAFDCCRYLLNTYVSLINKMLGLSSNTRERVVALKLLTTIVTFSVVLAKDILLHVNFNPTNIELLSRVSEGKTEVRSAFIHFLTAFLIDGHFPVLSVLLDKKGFMTSIVHGLLYDKVDVVVLVLTAMKNHILENSFVSKTVKMKTFSTPVVRDIVNLYNWKGPAGLIEKKRNHSIIVDDIDKSKVSEAVHSFLLVLCTSHKHGVIFKDPLVGLGRRQNSLMHTVLESLERPWEHSYAGELVIKICKACPDLLRSMWSNLKEFLEPRMTVKWLNAMKFAKTLLDELQPDCIEPIVNNLNVHQIGQIVTILAAPLQLLKTVIPQERTFERASVKYHVMCLCLKMAKSLENYLNRSKAWNIDQEVLKILLSNYIQRNFPDVELILNDWDQKDDDLSLCDYLDTALDLLQTYKSLAPKILNDFSLTFDLKQFLTKCETLENSQRLQVKAVKFFLDLEPALFRPKTDLFETILLLSFEFYYDSRDPIVLEMLTRVLQSTGLFDGYLFEIDFWIDGVLNLKSYDEDVAKFLCSLIRKIDEDSGEFNRKLFELQGANFSPLLLGIDGVSKSMKNYLNFVILNLFHLQVDDASAFVVIVSNFDFLSSDLLEYMNNWSNLVVTDLPKCKGKILEEFHKFSSDFLNQDLEKNFNCDLYPNFKLNLLQCVIFYITNLIKADVLKENQIKNTVKFISGFISDDTFDERYVKTILGNSLLLHNLTLFDSNNFSTQLILNVIKSAKNANIDDYLTHFRRKIVSTISKIFRKSDKYENATLSMEVIETVSLSSEQCRKLLEKFAISVEIKRFFPVACYCLDRMSENDSNSQPLSNETVQKLTQILQILLEEQVTNSHSLSLSLLNYLKVFPHNLEGVESKLFDSLVSTTEFNKDNLSLCEFLLDRKPEIFSNFENNLDVICSKRSFILFLLDVVVQKCDNALLEKIFNKCESYIIKALQKPHKAGQHFQNHYRSVGILIERFMKPDGASQIQKFETCELFHFYLLKKRYDKVDRNEKVLGNIIMTLIHLLMSLLKQKSGSKSVENLTEIGELFNEFLSEIPKEKFDMTSLSSNETFKMFCKLCLKYGLTGDLVLVKILSQLVQLCTVEDEGKLILEMLLSHSHFLDVILSDSHDEIANLWLILCEKWPLFMERSHIPVLLSAYKATNSDKTILHLLKMYEARAEQTQFFDFKPFLWGRAAASHYSVRSDIQKVLWRQPKTADILNNLHVGTIIATINNPQGRNSYDLDYFLPLFIHILSPENPVATYRFTRTGALALALTGLRGDKAQRLATCHILQRFYFHLEAKQTGKDNLLWLRFIEAICKGIVVLEDFKINNFVGIFLSRTALVLAQPTDVMYVPLTQYLSAKDSLDFSGIPELYTFLHSPHVDSREHKTFILEVLRDGLRDDKDFITLLRTMGFKLISELCSSSVCDTQTRLLVLEVFEVCCEAASGVKILCGSLAFLSQIFTLVLRNCEDGGVLVKLLKILLKIVEKSQDRYKNFVVYLNLVMIFGDEKLFKCLVESKGSDVFYHVLNVIVNRFPDFFVKEHYDIILEKTNDKFCKYLDAFGCRYVRESDCSNPANPNYLRLVFFNKLKNKERNQQDTS</sequence>
<feature type="domain" description="URB1 N-terminal" evidence="2">
    <location>
        <begin position="94"/>
        <end position="388"/>
    </location>
</feature>
<accession>A0A139WJU6</accession>
<reference evidence="4 5" key="1">
    <citation type="journal article" date="2008" name="Nature">
        <title>The genome of the model beetle and pest Tribolium castaneum.</title>
        <authorList>
            <consortium name="Tribolium Genome Sequencing Consortium"/>
            <person name="Richards S."/>
            <person name="Gibbs R.A."/>
            <person name="Weinstock G.M."/>
            <person name="Brown S.J."/>
            <person name="Denell R."/>
            <person name="Beeman R.W."/>
            <person name="Gibbs R."/>
            <person name="Beeman R.W."/>
            <person name="Brown S.J."/>
            <person name="Bucher G."/>
            <person name="Friedrich M."/>
            <person name="Grimmelikhuijzen C.J."/>
            <person name="Klingler M."/>
            <person name="Lorenzen M."/>
            <person name="Richards S."/>
            <person name="Roth S."/>
            <person name="Schroder R."/>
            <person name="Tautz D."/>
            <person name="Zdobnov E.M."/>
            <person name="Muzny D."/>
            <person name="Gibbs R.A."/>
            <person name="Weinstock G.M."/>
            <person name="Attaway T."/>
            <person name="Bell S."/>
            <person name="Buhay C.J."/>
            <person name="Chandrabose M.N."/>
            <person name="Chavez D."/>
            <person name="Clerk-Blankenburg K.P."/>
            <person name="Cree A."/>
            <person name="Dao M."/>
            <person name="Davis C."/>
            <person name="Chacko J."/>
            <person name="Dinh H."/>
            <person name="Dugan-Rocha S."/>
            <person name="Fowler G."/>
            <person name="Garner T.T."/>
            <person name="Garnes J."/>
            <person name="Gnirke A."/>
            <person name="Hawes A."/>
            <person name="Hernandez J."/>
            <person name="Hines S."/>
            <person name="Holder M."/>
            <person name="Hume J."/>
            <person name="Jhangiani S.N."/>
            <person name="Joshi V."/>
            <person name="Khan Z.M."/>
            <person name="Jackson L."/>
            <person name="Kovar C."/>
            <person name="Kowis A."/>
            <person name="Lee S."/>
            <person name="Lewis L.R."/>
            <person name="Margolis J."/>
            <person name="Morgan M."/>
            <person name="Nazareth L.V."/>
            <person name="Nguyen N."/>
            <person name="Okwuonu G."/>
            <person name="Parker D."/>
            <person name="Richards S."/>
            <person name="Ruiz S.J."/>
            <person name="Santibanez J."/>
            <person name="Savard J."/>
            <person name="Scherer S.E."/>
            <person name="Schneider B."/>
            <person name="Sodergren E."/>
            <person name="Tautz D."/>
            <person name="Vattahil S."/>
            <person name="Villasana D."/>
            <person name="White C.S."/>
            <person name="Wright R."/>
            <person name="Park Y."/>
            <person name="Beeman R.W."/>
            <person name="Lord J."/>
            <person name="Oppert B."/>
            <person name="Lorenzen M."/>
            <person name="Brown S."/>
            <person name="Wang L."/>
            <person name="Savard J."/>
            <person name="Tautz D."/>
            <person name="Richards S."/>
            <person name="Weinstock G."/>
            <person name="Gibbs R.A."/>
            <person name="Liu Y."/>
            <person name="Worley K."/>
            <person name="Weinstock G."/>
            <person name="Elsik C.G."/>
            <person name="Reese J.T."/>
            <person name="Elhaik E."/>
            <person name="Landan G."/>
            <person name="Graur D."/>
            <person name="Arensburger P."/>
            <person name="Atkinson P."/>
            <person name="Beeman R.W."/>
            <person name="Beidler J."/>
            <person name="Brown S.J."/>
            <person name="Demuth J.P."/>
            <person name="Drury D.W."/>
            <person name="Du Y.Z."/>
            <person name="Fujiwara H."/>
            <person name="Lorenzen M."/>
            <person name="Maselli V."/>
            <person name="Osanai M."/>
            <person name="Park Y."/>
            <person name="Robertson H.M."/>
            <person name="Tu Z."/>
            <person name="Wang J.J."/>
            <person name="Wang S."/>
            <person name="Richards S."/>
            <person name="Song H."/>
            <person name="Zhang L."/>
            <person name="Sodergren E."/>
            <person name="Werner D."/>
            <person name="Stanke M."/>
            <person name="Morgenstern B."/>
            <person name="Solovyev V."/>
            <person name="Kosarev P."/>
            <person name="Brown G."/>
            <person name="Chen H.C."/>
            <person name="Ermolaeva O."/>
            <person name="Hlavina W."/>
            <person name="Kapustin Y."/>
            <person name="Kiryutin B."/>
            <person name="Kitts P."/>
            <person name="Maglott D."/>
            <person name="Pruitt K."/>
            <person name="Sapojnikov V."/>
            <person name="Souvorov A."/>
            <person name="Mackey A.J."/>
            <person name="Waterhouse R.M."/>
            <person name="Wyder S."/>
            <person name="Zdobnov E.M."/>
            <person name="Zdobnov E.M."/>
            <person name="Wyder S."/>
            <person name="Kriventseva E.V."/>
            <person name="Kadowaki T."/>
            <person name="Bork P."/>
            <person name="Aranda M."/>
            <person name="Bao R."/>
            <person name="Beermann A."/>
            <person name="Berns N."/>
            <person name="Bolognesi R."/>
            <person name="Bonneton F."/>
            <person name="Bopp D."/>
            <person name="Brown S.J."/>
            <person name="Bucher G."/>
            <person name="Butts T."/>
            <person name="Chaumot A."/>
            <person name="Denell R.E."/>
            <person name="Ferrier D.E."/>
            <person name="Friedrich M."/>
            <person name="Gordon C.M."/>
            <person name="Jindra M."/>
            <person name="Klingler M."/>
            <person name="Lan Q."/>
            <person name="Lattorff H.M."/>
            <person name="Laudet V."/>
            <person name="von Levetsow C."/>
            <person name="Liu Z."/>
            <person name="Lutz R."/>
            <person name="Lynch J.A."/>
            <person name="da Fonseca R.N."/>
            <person name="Posnien N."/>
            <person name="Reuter R."/>
            <person name="Roth S."/>
            <person name="Savard J."/>
            <person name="Schinko J.B."/>
            <person name="Schmitt C."/>
            <person name="Schoppmeier M."/>
            <person name="Schroder R."/>
            <person name="Shippy T.D."/>
            <person name="Simonnet F."/>
            <person name="Marques-Souza H."/>
            <person name="Tautz D."/>
            <person name="Tomoyasu Y."/>
            <person name="Trauner J."/>
            <person name="Van der Zee M."/>
            <person name="Vervoort M."/>
            <person name="Wittkopp N."/>
            <person name="Wimmer E.A."/>
            <person name="Yang X."/>
            <person name="Jones A.K."/>
            <person name="Sattelle D.B."/>
            <person name="Ebert P.R."/>
            <person name="Nelson D."/>
            <person name="Scott J.G."/>
            <person name="Beeman R.W."/>
            <person name="Muthukrishnan S."/>
            <person name="Kramer K.J."/>
            <person name="Arakane Y."/>
            <person name="Beeman R.W."/>
            <person name="Zhu Q."/>
            <person name="Hogenkamp D."/>
            <person name="Dixit R."/>
            <person name="Oppert B."/>
            <person name="Jiang H."/>
            <person name="Zou Z."/>
            <person name="Marshall J."/>
            <person name="Elpidina E."/>
            <person name="Vinokurov K."/>
            <person name="Oppert C."/>
            <person name="Zou Z."/>
            <person name="Evans J."/>
            <person name="Lu Z."/>
            <person name="Zhao P."/>
            <person name="Sumathipala N."/>
            <person name="Altincicek B."/>
            <person name="Vilcinskas A."/>
            <person name="Williams M."/>
            <person name="Hultmark D."/>
            <person name="Hetru C."/>
            <person name="Jiang H."/>
            <person name="Grimmelikhuijzen C.J."/>
            <person name="Hauser F."/>
            <person name="Cazzamali G."/>
            <person name="Williamson M."/>
            <person name="Park Y."/>
            <person name="Li B."/>
            <person name="Tanaka Y."/>
            <person name="Predel R."/>
            <person name="Neupert S."/>
            <person name="Schachtner J."/>
            <person name="Verleyen P."/>
            <person name="Raible F."/>
            <person name="Bork P."/>
            <person name="Friedrich M."/>
            <person name="Walden K.K."/>
            <person name="Robertson H.M."/>
            <person name="Angeli S."/>
            <person name="Foret S."/>
            <person name="Bucher G."/>
            <person name="Schuetz S."/>
            <person name="Maleszka R."/>
            <person name="Wimmer E.A."/>
            <person name="Beeman R.W."/>
            <person name="Lorenzen M."/>
            <person name="Tomoyasu Y."/>
            <person name="Miller S.C."/>
            <person name="Grossmann D."/>
            <person name="Bucher G."/>
        </authorList>
    </citation>
    <scope>NUCLEOTIDE SEQUENCE [LARGE SCALE GENOMIC DNA]</scope>
    <source>
        <strain evidence="4 5">Georgia GA2</strain>
    </source>
</reference>
<dbReference type="InterPro" id="IPR032436">
    <property type="entry name" value="URB1_C"/>
</dbReference>
<dbReference type="PANTHER" id="PTHR13500:SF0">
    <property type="entry name" value="NUCLEOLAR PRE-RIBOSOMAL-ASSOCIATED PROTEIN 1"/>
    <property type="match status" value="1"/>
</dbReference>
<dbReference type="EMBL" id="KQ971338">
    <property type="protein sequence ID" value="KYB28164.1"/>
    <property type="molecule type" value="Genomic_DNA"/>
</dbReference>
<protein>
    <submittedName>
        <fullName evidence="4">Uncharacterized protein</fullName>
    </submittedName>
</protein>
<keyword evidence="5" id="KW-1185">Reference proteome</keyword>
<name>A0A139WJU6_TRICA</name>
<dbReference type="Pfam" id="PF16201">
    <property type="entry name" value="NopRA1"/>
    <property type="match status" value="1"/>
</dbReference>
<evidence type="ECO:0000313" key="5">
    <source>
        <dbReference type="Proteomes" id="UP000007266"/>
    </source>
</evidence>